<dbReference type="Gene3D" id="1.20.58.220">
    <property type="entry name" value="Phosphate transport system protein phou homolog 2, domain 2"/>
    <property type="match status" value="1"/>
</dbReference>
<dbReference type="PANTHER" id="PTHR42930">
    <property type="entry name" value="PHOSPHATE-SPECIFIC TRANSPORT SYSTEM ACCESSORY PROTEIN PHOU"/>
    <property type="match status" value="1"/>
</dbReference>
<reference evidence="4" key="2">
    <citation type="submission" date="2015-06" db="EMBL/GenBank/DDBJ databases">
        <title>Complete genome sequence of Spiroplasma eriocheiris TDA-040725-5 (DSM 21848).</title>
        <authorList>
            <person name="Lo W.-S."/>
            <person name="Kuo C.-H."/>
        </authorList>
    </citation>
    <scope>NUCLEOTIDE SEQUENCE [LARGE SCALE GENOMIC DNA]</scope>
    <source>
        <strain evidence="4">TDA-040725-5</strain>
    </source>
</reference>
<comment type="function">
    <text evidence="1">Plays a role in the regulation of phosphate uptake.</text>
</comment>
<sequence length="219" mass="25726">MGVRIENDLAQTKQMVIDMISMTRNQYDDMFQCLKNDDPEMAKQVIENDQSINKMQEAFVEVSLWKIAKQQMVAGDLRRAVGFISIVHDVERIADYAKNICRYYLKYKPSNKLVGYLQKLLEKVIEMLTEISKIFEEEKISLAYNMPKYDVDLDKIYRSENDELIEKIREAKTKDEIKLITSTMQQLKYIERAGDHVINIAESLIYIIEGRTYDFDKPV</sequence>
<dbReference type="InterPro" id="IPR028366">
    <property type="entry name" value="PhoU"/>
</dbReference>
<keyword evidence="1" id="KW-0963">Cytoplasm</keyword>
<evidence type="ECO:0000313" key="3">
    <source>
        <dbReference type="EMBL" id="AKM54582.1"/>
    </source>
</evidence>
<dbReference type="STRING" id="315358.SERIO_v1c10260"/>
<dbReference type="PIRSF" id="PIRSF003107">
    <property type="entry name" value="PhoU"/>
    <property type="match status" value="1"/>
</dbReference>
<keyword evidence="4" id="KW-1185">Reference proteome</keyword>
<feature type="domain" description="PhoU" evidence="2">
    <location>
        <begin position="118"/>
        <end position="203"/>
    </location>
</feature>
<dbReference type="GO" id="GO:0005737">
    <property type="term" value="C:cytoplasm"/>
    <property type="evidence" value="ECO:0007669"/>
    <property type="project" value="UniProtKB-SubCell"/>
</dbReference>
<dbReference type="AlphaFoldDB" id="A0A0H3XN49"/>
<dbReference type="NCBIfam" id="TIGR02135">
    <property type="entry name" value="phoU_full"/>
    <property type="match status" value="1"/>
</dbReference>
<dbReference type="InterPro" id="IPR026022">
    <property type="entry name" value="PhoU_dom"/>
</dbReference>
<dbReference type="Pfam" id="PF01895">
    <property type="entry name" value="PhoU"/>
    <property type="match status" value="2"/>
</dbReference>
<comment type="subcellular location">
    <subcellularLocation>
        <location evidence="1">Cytoplasm</location>
    </subcellularLocation>
</comment>
<comment type="subunit">
    <text evidence="1">Homodimer.</text>
</comment>
<keyword evidence="1" id="KW-0813">Transport</keyword>
<dbReference type="Proteomes" id="UP000035661">
    <property type="component" value="Chromosome"/>
</dbReference>
<gene>
    <name evidence="3" type="primary">phoU</name>
    <name evidence="3" type="ORF">SERIO_v1c10260</name>
</gene>
<dbReference type="PANTHER" id="PTHR42930:SF3">
    <property type="entry name" value="PHOSPHATE-SPECIFIC TRANSPORT SYSTEM ACCESSORY PROTEIN PHOU"/>
    <property type="match status" value="1"/>
</dbReference>
<evidence type="ECO:0000256" key="1">
    <source>
        <dbReference type="PIRNR" id="PIRNR003107"/>
    </source>
</evidence>
<keyword evidence="1" id="KW-0592">Phosphate transport</keyword>
<protein>
    <recommendedName>
        <fullName evidence="1">Phosphate-specific transport system accessory protein PhoU</fullName>
    </recommendedName>
</protein>
<organism evidence="3 4">
    <name type="scientific">Spiroplasma eriocheiris</name>
    <dbReference type="NCBI Taxonomy" id="315358"/>
    <lineage>
        <taxon>Bacteria</taxon>
        <taxon>Bacillati</taxon>
        <taxon>Mycoplasmatota</taxon>
        <taxon>Mollicutes</taxon>
        <taxon>Entomoplasmatales</taxon>
        <taxon>Spiroplasmataceae</taxon>
        <taxon>Spiroplasma</taxon>
    </lineage>
</organism>
<dbReference type="KEGG" id="seri:SERIO_v1c10260"/>
<dbReference type="GO" id="GO:0030643">
    <property type="term" value="P:intracellular phosphate ion homeostasis"/>
    <property type="evidence" value="ECO:0007669"/>
    <property type="project" value="InterPro"/>
</dbReference>
<dbReference type="RefSeq" id="WP_047791775.1">
    <property type="nucleotide sequence ID" value="NZ_CP011856.1"/>
</dbReference>
<proteinExistence type="inferred from homology"/>
<dbReference type="PATRIC" id="fig|743698.3.peg.1036"/>
<evidence type="ECO:0000313" key="4">
    <source>
        <dbReference type="Proteomes" id="UP000035661"/>
    </source>
</evidence>
<reference evidence="3 4" key="1">
    <citation type="journal article" date="2015" name="Genome Biol. Evol.">
        <title>Found and Lost: The Fates of Horizontally Acquired Genes in Arthropod-Symbiotic Spiroplasma.</title>
        <authorList>
            <person name="Lo W.S."/>
            <person name="Gasparich G.E."/>
            <person name="Kuo C.H."/>
        </authorList>
    </citation>
    <scope>NUCLEOTIDE SEQUENCE [LARGE SCALE GENOMIC DNA]</scope>
    <source>
        <strain evidence="4">TDA-040725-5</strain>
    </source>
</reference>
<dbReference type="SUPFAM" id="SSF109755">
    <property type="entry name" value="PhoU-like"/>
    <property type="match status" value="1"/>
</dbReference>
<name>A0A0H3XN49_9MOLU</name>
<dbReference type="InterPro" id="IPR038078">
    <property type="entry name" value="PhoU-like_sf"/>
</dbReference>
<dbReference type="GO" id="GO:0045936">
    <property type="term" value="P:negative regulation of phosphate metabolic process"/>
    <property type="evidence" value="ECO:0007669"/>
    <property type="project" value="InterPro"/>
</dbReference>
<accession>A0A0H3XN49</accession>
<comment type="similarity">
    <text evidence="1">Belongs to the PhoU family.</text>
</comment>
<evidence type="ECO:0000259" key="2">
    <source>
        <dbReference type="Pfam" id="PF01895"/>
    </source>
</evidence>
<dbReference type="GO" id="GO:0006817">
    <property type="term" value="P:phosphate ion transport"/>
    <property type="evidence" value="ECO:0007669"/>
    <property type="project" value="UniProtKB-KW"/>
</dbReference>
<feature type="domain" description="PhoU" evidence="2">
    <location>
        <begin position="17"/>
        <end position="103"/>
    </location>
</feature>
<dbReference type="EMBL" id="CP011856">
    <property type="protein sequence ID" value="AKM54582.1"/>
    <property type="molecule type" value="Genomic_DNA"/>
</dbReference>